<comment type="caution">
    <text evidence="2">The sequence shown here is derived from an EMBL/GenBank/DDBJ whole genome shotgun (WGS) entry which is preliminary data.</text>
</comment>
<protein>
    <recommendedName>
        <fullName evidence="1">CS domain-containing protein</fullName>
    </recommendedName>
</protein>
<evidence type="ECO:0000313" key="3">
    <source>
        <dbReference type="Proteomes" id="UP001208570"/>
    </source>
</evidence>
<organism evidence="2 3">
    <name type="scientific">Paralvinella palmiformis</name>
    <dbReference type="NCBI Taxonomy" id="53620"/>
    <lineage>
        <taxon>Eukaryota</taxon>
        <taxon>Metazoa</taxon>
        <taxon>Spiralia</taxon>
        <taxon>Lophotrochozoa</taxon>
        <taxon>Annelida</taxon>
        <taxon>Polychaeta</taxon>
        <taxon>Sedentaria</taxon>
        <taxon>Canalipalpata</taxon>
        <taxon>Terebellida</taxon>
        <taxon>Terebelliformia</taxon>
        <taxon>Alvinellidae</taxon>
        <taxon>Paralvinella</taxon>
    </lineage>
</organism>
<dbReference type="InterPro" id="IPR008978">
    <property type="entry name" value="HSP20-like_chaperone"/>
</dbReference>
<dbReference type="InterPro" id="IPR007052">
    <property type="entry name" value="CS_dom"/>
</dbReference>
<accession>A0AAD9J6D4</accession>
<feature type="domain" description="CS" evidence="1">
    <location>
        <begin position="12"/>
        <end position="120"/>
    </location>
</feature>
<evidence type="ECO:0000313" key="2">
    <source>
        <dbReference type="EMBL" id="KAK2147303.1"/>
    </source>
</evidence>
<sequence>MAENNDASDADSKWPGVSVTDGNKYCILFLKVHNMKVKKKHGLFGVLVPCNADINVKFSKREVIVNVTVRDDDDNATVYEYKKSLPEEIDEVHSKWQIFKEDRIKIELCKAKSGSWERHVKILQKRE</sequence>
<evidence type="ECO:0000259" key="1">
    <source>
        <dbReference type="PROSITE" id="PS51203"/>
    </source>
</evidence>
<dbReference type="AlphaFoldDB" id="A0AAD9J6D4"/>
<dbReference type="PROSITE" id="PS51203">
    <property type="entry name" value="CS"/>
    <property type="match status" value="1"/>
</dbReference>
<gene>
    <name evidence="2" type="ORF">LSH36_561g03089</name>
</gene>
<dbReference type="Gene3D" id="2.60.40.790">
    <property type="match status" value="1"/>
</dbReference>
<proteinExistence type="predicted"/>
<name>A0AAD9J6D4_9ANNE</name>
<reference evidence="2" key="1">
    <citation type="journal article" date="2023" name="Mol. Biol. Evol.">
        <title>Third-Generation Sequencing Reveals the Adaptive Role of the Epigenome in Three Deep-Sea Polychaetes.</title>
        <authorList>
            <person name="Perez M."/>
            <person name="Aroh O."/>
            <person name="Sun Y."/>
            <person name="Lan Y."/>
            <person name="Juniper S.K."/>
            <person name="Young C.R."/>
            <person name="Angers B."/>
            <person name="Qian P.Y."/>
        </authorList>
    </citation>
    <scope>NUCLEOTIDE SEQUENCE</scope>
    <source>
        <strain evidence="2">P08H-3</strain>
    </source>
</reference>
<keyword evidence="3" id="KW-1185">Reference proteome</keyword>
<dbReference type="SUPFAM" id="SSF49764">
    <property type="entry name" value="HSP20-like chaperones"/>
    <property type="match status" value="1"/>
</dbReference>
<dbReference type="EMBL" id="JAODUP010000561">
    <property type="protein sequence ID" value="KAK2147303.1"/>
    <property type="molecule type" value="Genomic_DNA"/>
</dbReference>
<dbReference type="Proteomes" id="UP001208570">
    <property type="component" value="Unassembled WGS sequence"/>
</dbReference>